<keyword evidence="3" id="KW-1185">Reference proteome</keyword>
<name>A0A1B1NDE2_9MICO</name>
<reference evidence="2 3" key="1">
    <citation type="submission" date="2016-03" db="EMBL/GenBank/DDBJ databases">
        <title>Shallow-sea hydrothermal system.</title>
        <authorList>
            <person name="Tang K."/>
        </authorList>
    </citation>
    <scope>NUCLEOTIDE SEQUENCE [LARGE SCALE GENOMIC DNA]</scope>
    <source>
        <strain evidence="2 3">JLT9</strain>
    </source>
</reference>
<dbReference type="InterPro" id="IPR011251">
    <property type="entry name" value="Luciferase-like_dom"/>
</dbReference>
<keyword evidence="2" id="KW-0503">Monooxygenase</keyword>
<dbReference type="InterPro" id="IPR050766">
    <property type="entry name" value="Bact_Lucif_Oxidored"/>
</dbReference>
<dbReference type="STRING" id="1758689.SGUI_2056"/>
<dbReference type="SUPFAM" id="SSF51679">
    <property type="entry name" value="Bacterial luciferase-like"/>
    <property type="match status" value="1"/>
</dbReference>
<dbReference type="PANTHER" id="PTHR30137">
    <property type="entry name" value="LUCIFERASE-LIKE MONOOXYGENASE"/>
    <property type="match status" value="1"/>
</dbReference>
<dbReference type="PATRIC" id="fig|1758689.4.peg.2137"/>
<dbReference type="KEGG" id="serj:SGUI_2056"/>
<gene>
    <name evidence="2" type="ORF">SGUI_2056</name>
</gene>
<dbReference type="InterPro" id="IPR036661">
    <property type="entry name" value="Luciferase-like_sf"/>
</dbReference>
<dbReference type="GO" id="GO:0047646">
    <property type="term" value="F:alkanal monooxygenase (FMN-linked) activity"/>
    <property type="evidence" value="ECO:0007669"/>
    <property type="project" value="UniProtKB-EC"/>
</dbReference>
<dbReference type="EC" id="1.14.14.3" evidence="2"/>
<dbReference type="PANTHER" id="PTHR30137:SF15">
    <property type="entry name" value="BLL6902 PROTEIN"/>
    <property type="match status" value="1"/>
</dbReference>
<evidence type="ECO:0000313" key="3">
    <source>
        <dbReference type="Proteomes" id="UP000092482"/>
    </source>
</evidence>
<dbReference type="AlphaFoldDB" id="A0A1B1NDE2"/>
<evidence type="ECO:0000313" key="2">
    <source>
        <dbReference type="EMBL" id="ANS79452.1"/>
    </source>
</evidence>
<feature type="domain" description="Luciferase-like" evidence="1">
    <location>
        <begin position="9"/>
        <end position="256"/>
    </location>
</feature>
<keyword evidence="2" id="KW-0560">Oxidoreductase</keyword>
<sequence>MKRIGFLSFGHWTPHPQSATQSASDVLLQSIDLAVAAEELGADGAYFRVHHFARQLASPFPLLAAVGARTDRIEIGTGVIDMRYENPLYMVEDAGAADLISGGRLQLGISRGSPEQVVEGYRHFGQDPAEGESDADMARRHTSRFLDALSGEGFAEPSPRPMFPNPPGLLRLEPHSEGLRDRIWWGAGTRATAEWAAGQGMNLMSSTLLTEDTGVPFHQLQAEQIQVFRDAWAAAGHTREPRTSVSRSVFPLRTAQDHAYFGLERRSADQVGIIDGVRATFGKTYAAEPDELARQLAADEAVAAADTLLLTVPNQLGVDYCAHVIEGVLEVAAELGWR</sequence>
<dbReference type="RefSeq" id="WP_066639755.1">
    <property type="nucleotide sequence ID" value="NZ_CP014989.1"/>
</dbReference>
<dbReference type="Pfam" id="PF00296">
    <property type="entry name" value="Bac_luciferase"/>
    <property type="match status" value="1"/>
</dbReference>
<accession>A0A1B1NDE2</accession>
<dbReference type="EMBL" id="CP014989">
    <property type="protein sequence ID" value="ANS79452.1"/>
    <property type="molecule type" value="Genomic_DNA"/>
</dbReference>
<dbReference type="Proteomes" id="UP000092482">
    <property type="component" value="Chromosome"/>
</dbReference>
<dbReference type="OrthoDB" id="7903015at2"/>
<organism evidence="2 3">
    <name type="scientific">Serinicoccus hydrothermalis</name>
    <dbReference type="NCBI Taxonomy" id="1758689"/>
    <lineage>
        <taxon>Bacteria</taxon>
        <taxon>Bacillati</taxon>
        <taxon>Actinomycetota</taxon>
        <taxon>Actinomycetes</taxon>
        <taxon>Micrococcales</taxon>
        <taxon>Ornithinimicrobiaceae</taxon>
        <taxon>Serinicoccus</taxon>
    </lineage>
</organism>
<protein>
    <submittedName>
        <fullName evidence="2">Alkanal monooxygenase alpha chain</fullName>
        <ecNumber evidence="2">1.14.14.3</ecNumber>
    </submittedName>
</protein>
<dbReference type="GO" id="GO:0005829">
    <property type="term" value="C:cytosol"/>
    <property type="evidence" value="ECO:0007669"/>
    <property type="project" value="TreeGrafter"/>
</dbReference>
<evidence type="ECO:0000259" key="1">
    <source>
        <dbReference type="Pfam" id="PF00296"/>
    </source>
</evidence>
<proteinExistence type="predicted"/>
<dbReference type="Gene3D" id="3.20.20.30">
    <property type="entry name" value="Luciferase-like domain"/>
    <property type="match status" value="1"/>
</dbReference>